<evidence type="ECO:0000313" key="4">
    <source>
        <dbReference type="Proteomes" id="UP000236598"/>
    </source>
</evidence>
<reference evidence="2 4" key="1">
    <citation type="submission" date="2018-01" db="EMBL/GenBank/DDBJ databases">
        <title>Draft Genomic Sequencing Of Potential Extraintestinal Pathogenic Escherichia coli B8S18 Isolated From Retail Chicken Skin.</title>
        <authorList>
            <person name="Xu A."/>
            <person name="Tilman S."/>
            <person name="Wisser-Parker K."/>
            <person name="Sheen S."/>
            <person name="Sommers C."/>
        </authorList>
    </citation>
    <scope>NUCLEOTIDE SEQUENCE [LARGE SCALE GENOMIC DNA]</scope>
    <source>
        <strain evidence="2 4">B8S18Com</strain>
    </source>
</reference>
<dbReference type="EMBL" id="AASEBA010000186">
    <property type="protein sequence ID" value="EFC9753007.1"/>
    <property type="molecule type" value="Genomic_DNA"/>
</dbReference>
<dbReference type="AlphaFoldDB" id="A0A2K3TK96"/>
<dbReference type="Proteomes" id="UP000532204">
    <property type="component" value="Unassembled WGS sequence"/>
</dbReference>
<comment type="caution">
    <text evidence="2">The sequence shown here is derived from an EMBL/GenBank/DDBJ whole genome shotgun (WGS) entry which is preliminary data.</text>
</comment>
<reference evidence="3 5" key="2">
    <citation type="submission" date="2018-04" db="EMBL/GenBank/DDBJ databases">
        <title>Draft Genomic Sequencing Of Potential Extraintestinal Pathogenic Escherichia coli B8S56 Isolated from Retail Chicken Skin.</title>
        <authorList>
            <person name="Xu A."/>
            <person name="Tilman S."/>
            <person name="Wisser-Parker K."/>
            <person name="Scullen O.J."/>
            <person name="Sommers C."/>
        </authorList>
    </citation>
    <scope>NUCLEOTIDE SEQUENCE [LARGE SCALE GENOMIC DNA]</scope>
    <source>
        <strain evidence="3 5">B8S56</strain>
    </source>
</reference>
<accession>A0A2K3TK96</accession>
<dbReference type="EMBL" id="QEMT01000065">
    <property type="protein sequence ID" value="PWH56202.1"/>
    <property type="molecule type" value="Genomic_DNA"/>
</dbReference>
<evidence type="ECO:0000313" key="3">
    <source>
        <dbReference type="EMBL" id="PWH56202.1"/>
    </source>
</evidence>
<dbReference type="Proteomes" id="UP000236598">
    <property type="component" value="Unassembled WGS sequence"/>
</dbReference>
<reference evidence="1 6" key="3">
    <citation type="submission" date="2019-05" db="EMBL/GenBank/DDBJ databases">
        <authorList>
            <consortium name="NARMS: The National Antimicrobial Resistance Monitoring System"/>
        </authorList>
    </citation>
    <scope>NUCLEOTIDE SEQUENCE [LARGE SCALE GENOMIC DNA]</scope>
    <source>
        <strain evidence="1 6">CVM N18EC122</strain>
    </source>
</reference>
<gene>
    <name evidence="2" type="ORF">C2M16_27630</name>
    <name evidence="3" type="ORF">DD762_24080</name>
    <name evidence="1" type="ORF">E6D34_28255</name>
</gene>
<proteinExistence type="predicted"/>
<name>A0A2K3TK96_ECOLX</name>
<dbReference type="Proteomes" id="UP000245761">
    <property type="component" value="Unassembled WGS sequence"/>
</dbReference>
<evidence type="ECO:0000313" key="2">
    <source>
        <dbReference type="EMBL" id="PNY64719.1"/>
    </source>
</evidence>
<organism evidence="2 4">
    <name type="scientific">Escherichia coli</name>
    <dbReference type="NCBI Taxonomy" id="562"/>
    <lineage>
        <taxon>Bacteria</taxon>
        <taxon>Pseudomonadati</taxon>
        <taxon>Pseudomonadota</taxon>
        <taxon>Gammaproteobacteria</taxon>
        <taxon>Enterobacterales</taxon>
        <taxon>Enterobacteriaceae</taxon>
        <taxon>Escherichia</taxon>
    </lineage>
</organism>
<protein>
    <submittedName>
        <fullName evidence="2">Uncharacterized protein</fullName>
    </submittedName>
</protein>
<sequence>MSTMQYIISLILNRLEIIFPLKTSVIIPYHFLLVIYRIQTSRDTSCIYYRVYIYTKFKSWRQQPFLYKLFLMFLPPYFQTGVVS</sequence>
<dbReference type="EMBL" id="PPHQ01000063">
    <property type="protein sequence ID" value="PNY64719.1"/>
    <property type="molecule type" value="Genomic_DNA"/>
</dbReference>
<evidence type="ECO:0000313" key="5">
    <source>
        <dbReference type="Proteomes" id="UP000245761"/>
    </source>
</evidence>
<evidence type="ECO:0000313" key="1">
    <source>
        <dbReference type="EMBL" id="EFC9753007.1"/>
    </source>
</evidence>
<evidence type="ECO:0000313" key="6">
    <source>
        <dbReference type="Proteomes" id="UP000532204"/>
    </source>
</evidence>